<dbReference type="InterPro" id="IPR016186">
    <property type="entry name" value="C-type_lectin-like/link_sf"/>
</dbReference>
<dbReference type="PANTHER" id="PTHR31024">
    <property type="entry name" value="C-TYPE LECTIN"/>
    <property type="match status" value="1"/>
</dbReference>
<dbReference type="SUPFAM" id="SSF53300">
    <property type="entry name" value="vWA-like"/>
    <property type="match status" value="1"/>
</dbReference>
<dbReference type="SUPFAM" id="SSF56436">
    <property type="entry name" value="C-type lectin-like"/>
    <property type="match status" value="1"/>
</dbReference>
<feature type="domain" description="VWFA" evidence="1">
    <location>
        <begin position="116"/>
        <end position="311"/>
    </location>
</feature>
<reference evidence="3" key="1">
    <citation type="submission" date="2022-11" db="UniProtKB">
        <authorList>
            <consortium name="WormBaseParasite"/>
        </authorList>
    </citation>
    <scope>IDENTIFICATION</scope>
</reference>
<dbReference type="SMART" id="SM00327">
    <property type="entry name" value="VWA"/>
    <property type="match status" value="1"/>
</dbReference>
<accession>A0A914YIL7</accession>
<dbReference type="PROSITE" id="PS50234">
    <property type="entry name" value="VWFA"/>
    <property type="match status" value="1"/>
</dbReference>
<dbReference type="AlphaFoldDB" id="A0A914YIL7"/>
<dbReference type="InterPro" id="IPR036465">
    <property type="entry name" value="vWFA_dom_sf"/>
</dbReference>
<organism evidence="2 3">
    <name type="scientific">Panagrolaimus superbus</name>
    <dbReference type="NCBI Taxonomy" id="310955"/>
    <lineage>
        <taxon>Eukaryota</taxon>
        <taxon>Metazoa</taxon>
        <taxon>Ecdysozoa</taxon>
        <taxon>Nematoda</taxon>
        <taxon>Chromadorea</taxon>
        <taxon>Rhabditida</taxon>
        <taxon>Tylenchina</taxon>
        <taxon>Panagrolaimomorpha</taxon>
        <taxon>Panagrolaimoidea</taxon>
        <taxon>Panagrolaimidae</taxon>
        <taxon>Panagrolaimus</taxon>
    </lineage>
</organism>
<dbReference type="Pfam" id="PF00092">
    <property type="entry name" value="VWA"/>
    <property type="match status" value="1"/>
</dbReference>
<sequence>MIKTFWTGKNGPIWTAYFDTTLSVDFIPDNNEITKLICQQQLNITSGNGGILVPYNNTYLFCPAQQTDTHLPLCEAKALDSFDNKALCHGPYINADQRPQQYGVSCSTILENLWLDIILVVDVSKHISVNELDELSKSFMDSFDALNLNVNSQHSSRIALITYATLAKVQMKFGEITNVTQLQKKLSLEKYRNPFDGNRNAKSAFLLAKTLLLLNQSHRRSVVIFVSSGFKSTQNPAPIANILKSLFNTNIITVSTSSDSQNIDNISTYGFNLALNDQFSQSFQFSLSQSNCYCPSNYQQFIFTDPTTKKVTYFAECIFGSNAQKTVNEAFDICSQQKATPIIVTSQAKAAFLIRVKRHYQNINVHMWHEYMQDGYSMGTYPPKLIQFDDLSMNCSMGIIVGETVASLPIDCNKAKLPYICQKQAFDGDHL</sequence>
<name>A0A914YIL7_9BILA</name>
<keyword evidence="2" id="KW-1185">Reference proteome</keyword>
<protein>
    <submittedName>
        <fullName evidence="3">VWFA domain-containing protein</fullName>
    </submittedName>
</protein>
<proteinExistence type="predicted"/>
<dbReference type="PANTHER" id="PTHR31024:SF3">
    <property type="entry name" value="C-TYPE LECTIN-RELATED"/>
    <property type="match status" value="1"/>
</dbReference>
<evidence type="ECO:0000259" key="1">
    <source>
        <dbReference type="PROSITE" id="PS50234"/>
    </source>
</evidence>
<dbReference type="WBParaSite" id="PSU_v2.g19349.t1">
    <property type="protein sequence ID" value="PSU_v2.g19349.t1"/>
    <property type="gene ID" value="PSU_v2.g19349"/>
</dbReference>
<dbReference type="InterPro" id="IPR016187">
    <property type="entry name" value="CTDL_fold"/>
</dbReference>
<dbReference type="Proteomes" id="UP000887577">
    <property type="component" value="Unplaced"/>
</dbReference>
<dbReference type="Gene3D" id="3.10.100.10">
    <property type="entry name" value="Mannose-Binding Protein A, subunit A"/>
    <property type="match status" value="1"/>
</dbReference>
<evidence type="ECO:0000313" key="2">
    <source>
        <dbReference type="Proteomes" id="UP000887577"/>
    </source>
</evidence>
<evidence type="ECO:0000313" key="3">
    <source>
        <dbReference type="WBParaSite" id="PSU_v2.g19349.t1"/>
    </source>
</evidence>
<dbReference type="InterPro" id="IPR002035">
    <property type="entry name" value="VWF_A"/>
</dbReference>
<dbReference type="Gene3D" id="3.40.50.410">
    <property type="entry name" value="von Willebrand factor, type A domain"/>
    <property type="match status" value="1"/>
</dbReference>